<dbReference type="InterPro" id="IPR000719">
    <property type="entry name" value="Prot_kinase_dom"/>
</dbReference>
<dbReference type="InterPro" id="IPR000225">
    <property type="entry name" value="Armadillo"/>
</dbReference>
<keyword evidence="4" id="KW-0677">Repeat</keyword>
<evidence type="ECO:0000313" key="13">
    <source>
        <dbReference type="EMBL" id="KAK1265829.1"/>
    </source>
</evidence>
<dbReference type="EMBL" id="JAUJYN010000007">
    <property type="protein sequence ID" value="KAK1265829.1"/>
    <property type="molecule type" value="Genomic_DNA"/>
</dbReference>
<dbReference type="InterPro" id="IPR008271">
    <property type="entry name" value="Ser/Thr_kinase_AS"/>
</dbReference>
<dbReference type="InterPro" id="IPR000357">
    <property type="entry name" value="HEAT"/>
</dbReference>
<evidence type="ECO:0000256" key="7">
    <source>
        <dbReference type="ARBA" id="ARBA00022840"/>
    </source>
</evidence>
<evidence type="ECO:0000256" key="10">
    <source>
        <dbReference type="PROSITE-ProRule" id="PRU00259"/>
    </source>
</evidence>
<evidence type="ECO:0000256" key="5">
    <source>
        <dbReference type="ARBA" id="ARBA00022741"/>
    </source>
</evidence>
<comment type="catalytic activity">
    <reaction evidence="9">
        <text>L-seryl-[protein] + ATP = O-phospho-L-seryl-[protein] + ADP + H(+)</text>
        <dbReference type="Rhea" id="RHEA:17989"/>
        <dbReference type="Rhea" id="RHEA-COMP:9863"/>
        <dbReference type="Rhea" id="RHEA-COMP:11604"/>
        <dbReference type="ChEBI" id="CHEBI:15378"/>
        <dbReference type="ChEBI" id="CHEBI:29999"/>
        <dbReference type="ChEBI" id="CHEBI:30616"/>
        <dbReference type="ChEBI" id="CHEBI:83421"/>
        <dbReference type="ChEBI" id="CHEBI:456216"/>
        <dbReference type="EC" id="2.7.11.1"/>
    </reaction>
</comment>
<dbReference type="Pfam" id="PF13513">
    <property type="entry name" value="HEAT_EZ"/>
    <property type="match status" value="1"/>
</dbReference>
<sequence length="766" mass="84270">MGETVAMKFILKHGKSDKDIHNLRQEIEILRKLKHENIIEMLDAFETPQEFCVVTEFAQGELFEILEDDKCLPEEQVQAIAKQLVRALHYLHSNRIIHRDMKPQNILIGAGSIVKDPVKYPENMTENFKSFLQGLLNKVPQNRLTWPALLEHPFVKESIEELEAREMRAATAAARGCDAAWHGEGKQLSTLPTGSPAVSPGSKSFSCTVETDSAQSPSNNKPEGVSFHIAENNQPLVDTLKPPVVDFVPSESQVLNRLENNSRTVKGANGIIQDNEALAVVLLHLNSWSNKSSTCRDQDIASANQSLRILINLFEAGILHSCGPLDDIITSLLGFIAAMVRMNFSDAHSLTLMSLRILKKLLDISGNRIGNSFSQHWITLKEVYSQVLACVKDASGGILYESTACIGIMLSRVAFVLKAYSTARGPETVSLAPSTEETLKQILDHAKASGIIDQLCKCLEDTGSSLLSGSSSMSPVACEACKAVWALIDALDTQSKKECLPLFPLDYSRSHSLRRLVISEQDQISVPEMESAKFVEIVATSFFKSKGMQVAMHCCLLQGLEAHIFACIQEFYEIINKANLLGFLKICLSHENANVRAKACSAVGNMCRHSPYFYSSLAKHGIISLLIDRCADPDRRTRKFACFAVGNAAYYSDLLYPELQRVIPQLTKLLLSSEEDKTKSNAAGALSNLVRNSNMLCEAIIAHGAMQVDAQAALIGEMENLLDVAKTLVVEKEERVTRSLLELPVWGSPIDLVAALANGDDDDDSD</sequence>
<dbReference type="PANTHER" id="PTHR22983:SF6">
    <property type="entry name" value="SERINE_THREONINE-PROTEIN KINASE 36"/>
    <property type="match status" value="1"/>
</dbReference>
<evidence type="ECO:0000256" key="2">
    <source>
        <dbReference type="ARBA" id="ARBA00022527"/>
    </source>
</evidence>
<dbReference type="InterPro" id="IPR016024">
    <property type="entry name" value="ARM-type_fold"/>
</dbReference>
<evidence type="ECO:0000256" key="3">
    <source>
        <dbReference type="ARBA" id="ARBA00022679"/>
    </source>
</evidence>
<evidence type="ECO:0000259" key="12">
    <source>
        <dbReference type="PROSITE" id="PS50011"/>
    </source>
</evidence>
<dbReference type="PROSITE" id="PS50011">
    <property type="entry name" value="PROTEIN_KINASE_DOM"/>
    <property type="match status" value="1"/>
</dbReference>
<gene>
    <name evidence="13" type="ORF">QJS04_geneDACA002535</name>
</gene>
<feature type="domain" description="Protein kinase" evidence="12">
    <location>
        <begin position="1"/>
        <end position="351"/>
    </location>
</feature>
<comment type="caution">
    <text evidence="13">The sequence shown here is derived from an EMBL/GenBank/DDBJ whole genome shotgun (WGS) entry which is preliminary data.</text>
</comment>
<dbReference type="PROSITE" id="PS50176">
    <property type="entry name" value="ARM_REPEAT"/>
    <property type="match status" value="1"/>
</dbReference>
<dbReference type="SMART" id="SM00220">
    <property type="entry name" value="S_TKc"/>
    <property type="match status" value="1"/>
</dbReference>
<evidence type="ECO:0000256" key="1">
    <source>
        <dbReference type="ARBA" id="ARBA00012513"/>
    </source>
</evidence>
<reference evidence="13" key="2">
    <citation type="submission" date="2023-06" db="EMBL/GenBank/DDBJ databases">
        <authorList>
            <person name="Ma L."/>
            <person name="Liu K.-W."/>
            <person name="Li Z."/>
            <person name="Hsiao Y.-Y."/>
            <person name="Qi Y."/>
            <person name="Fu T."/>
            <person name="Tang G."/>
            <person name="Zhang D."/>
            <person name="Sun W.-H."/>
            <person name="Liu D.-K."/>
            <person name="Li Y."/>
            <person name="Chen G.-Z."/>
            <person name="Liu X.-D."/>
            <person name="Liao X.-Y."/>
            <person name="Jiang Y.-T."/>
            <person name="Yu X."/>
            <person name="Hao Y."/>
            <person name="Huang J."/>
            <person name="Zhao X.-W."/>
            <person name="Ke S."/>
            <person name="Chen Y.-Y."/>
            <person name="Wu W.-L."/>
            <person name="Hsu J.-L."/>
            <person name="Lin Y.-F."/>
            <person name="Huang M.-D."/>
            <person name="Li C.-Y."/>
            <person name="Huang L."/>
            <person name="Wang Z.-W."/>
            <person name="Zhao X."/>
            <person name="Zhong W.-Y."/>
            <person name="Peng D.-H."/>
            <person name="Ahmad S."/>
            <person name="Lan S."/>
            <person name="Zhang J.-S."/>
            <person name="Tsai W.-C."/>
            <person name="Van De Peer Y."/>
            <person name="Liu Z.-J."/>
        </authorList>
    </citation>
    <scope>NUCLEOTIDE SEQUENCE</scope>
    <source>
        <strain evidence="13">SCP</strain>
        <tissue evidence="13">Leaves</tissue>
    </source>
</reference>
<name>A0AAV9ANE1_ACOGR</name>
<dbReference type="EC" id="2.7.11.1" evidence="1"/>
<feature type="region of interest" description="Disordered" evidence="11">
    <location>
        <begin position="187"/>
        <end position="222"/>
    </location>
</feature>
<dbReference type="SUPFAM" id="SSF48371">
    <property type="entry name" value="ARM repeat"/>
    <property type="match status" value="1"/>
</dbReference>
<dbReference type="Gene3D" id="1.10.510.10">
    <property type="entry name" value="Transferase(Phosphotransferase) domain 1"/>
    <property type="match status" value="2"/>
</dbReference>
<keyword evidence="6 13" id="KW-0418">Kinase</keyword>
<dbReference type="Pfam" id="PF00069">
    <property type="entry name" value="Pkinase"/>
    <property type="match status" value="1"/>
</dbReference>
<dbReference type="GO" id="GO:0005737">
    <property type="term" value="C:cytoplasm"/>
    <property type="evidence" value="ECO:0007669"/>
    <property type="project" value="UniProtKB-ARBA"/>
</dbReference>
<accession>A0AAV9ANE1</accession>
<reference evidence="13" key="1">
    <citation type="journal article" date="2023" name="Nat. Commun.">
        <title>Diploid and tetraploid genomes of Acorus and the evolution of monocots.</title>
        <authorList>
            <person name="Ma L."/>
            <person name="Liu K.W."/>
            <person name="Li Z."/>
            <person name="Hsiao Y.Y."/>
            <person name="Qi Y."/>
            <person name="Fu T."/>
            <person name="Tang G.D."/>
            <person name="Zhang D."/>
            <person name="Sun W.H."/>
            <person name="Liu D.K."/>
            <person name="Li Y."/>
            <person name="Chen G.Z."/>
            <person name="Liu X.D."/>
            <person name="Liao X.Y."/>
            <person name="Jiang Y.T."/>
            <person name="Yu X."/>
            <person name="Hao Y."/>
            <person name="Huang J."/>
            <person name="Zhao X.W."/>
            <person name="Ke S."/>
            <person name="Chen Y.Y."/>
            <person name="Wu W.L."/>
            <person name="Hsu J.L."/>
            <person name="Lin Y.F."/>
            <person name="Huang M.D."/>
            <person name="Li C.Y."/>
            <person name="Huang L."/>
            <person name="Wang Z.W."/>
            <person name="Zhao X."/>
            <person name="Zhong W.Y."/>
            <person name="Peng D.H."/>
            <person name="Ahmad S."/>
            <person name="Lan S."/>
            <person name="Zhang J.S."/>
            <person name="Tsai W.C."/>
            <person name="Van de Peer Y."/>
            <person name="Liu Z.J."/>
        </authorList>
    </citation>
    <scope>NUCLEOTIDE SEQUENCE</scope>
    <source>
        <strain evidence="13">SCP</strain>
    </source>
</reference>
<dbReference type="PANTHER" id="PTHR22983">
    <property type="entry name" value="PROTEIN KINASE RELATED"/>
    <property type="match status" value="1"/>
</dbReference>
<evidence type="ECO:0000313" key="14">
    <source>
        <dbReference type="Proteomes" id="UP001179952"/>
    </source>
</evidence>
<dbReference type="GO" id="GO:0004674">
    <property type="term" value="F:protein serine/threonine kinase activity"/>
    <property type="evidence" value="ECO:0007669"/>
    <property type="project" value="UniProtKB-KW"/>
</dbReference>
<dbReference type="AlphaFoldDB" id="A0AAV9ANE1"/>
<keyword evidence="7" id="KW-0067">ATP-binding</keyword>
<keyword evidence="3" id="KW-0808">Transferase</keyword>
<dbReference type="Gene3D" id="1.25.10.10">
    <property type="entry name" value="Leucine-rich Repeat Variant"/>
    <property type="match status" value="2"/>
</dbReference>
<dbReference type="Proteomes" id="UP001179952">
    <property type="component" value="Unassembled WGS sequence"/>
</dbReference>
<dbReference type="SUPFAM" id="SSF56112">
    <property type="entry name" value="Protein kinase-like (PK-like)"/>
    <property type="match status" value="1"/>
</dbReference>
<proteinExistence type="predicted"/>
<dbReference type="Pfam" id="PF02985">
    <property type="entry name" value="HEAT"/>
    <property type="match status" value="1"/>
</dbReference>
<evidence type="ECO:0000256" key="11">
    <source>
        <dbReference type="SAM" id="MobiDB-lite"/>
    </source>
</evidence>
<feature type="compositionally biased region" description="Polar residues" evidence="11">
    <location>
        <begin position="201"/>
        <end position="221"/>
    </location>
</feature>
<dbReference type="InterPro" id="IPR011989">
    <property type="entry name" value="ARM-like"/>
</dbReference>
<organism evidence="13 14">
    <name type="scientific">Acorus gramineus</name>
    <name type="common">Dwarf sweet flag</name>
    <dbReference type="NCBI Taxonomy" id="55184"/>
    <lineage>
        <taxon>Eukaryota</taxon>
        <taxon>Viridiplantae</taxon>
        <taxon>Streptophyta</taxon>
        <taxon>Embryophyta</taxon>
        <taxon>Tracheophyta</taxon>
        <taxon>Spermatophyta</taxon>
        <taxon>Magnoliopsida</taxon>
        <taxon>Liliopsida</taxon>
        <taxon>Acoraceae</taxon>
        <taxon>Acorus</taxon>
    </lineage>
</organism>
<dbReference type="InterPro" id="IPR011009">
    <property type="entry name" value="Kinase-like_dom_sf"/>
</dbReference>
<keyword evidence="2" id="KW-0723">Serine/threonine-protein kinase</keyword>
<evidence type="ECO:0000256" key="9">
    <source>
        <dbReference type="ARBA" id="ARBA00048679"/>
    </source>
</evidence>
<keyword evidence="14" id="KW-1185">Reference proteome</keyword>
<dbReference type="PROSITE" id="PS00108">
    <property type="entry name" value="PROTEIN_KINASE_ST"/>
    <property type="match status" value="1"/>
</dbReference>
<evidence type="ECO:0000256" key="4">
    <source>
        <dbReference type="ARBA" id="ARBA00022737"/>
    </source>
</evidence>
<comment type="catalytic activity">
    <reaction evidence="8">
        <text>L-threonyl-[protein] + ATP = O-phospho-L-threonyl-[protein] + ADP + H(+)</text>
        <dbReference type="Rhea" id="RHEA:46608"/>
        <dbReference type="Rhea" id="RHEA-COMP:11060"/>
        <dbReference type="Rhea" id="RHEA-COMP:11605"/>
        <dbReference type="ChEBI" id="CHEBI:15378"/>
        <dbReference type="ChEBI" id="CHEBI:30013"/>
        <dbReference type="ChEBI" id="CHEBI:30616"/>
        <dbReference type="ChEBI" id="CHEBI:61977"/>
        <dbReference type="ChEBI" id="CHEBI:456216"/>
        <dbReference type="EC" id="2.7.11.1"/>
    </reaction>
</comment>
<evidence type="ECO:0000256" key="6">
    <source>
        <dbReference type="ARBA" id="ARBA00022777"/>
    </source>
</evidence>
<keyword evidence="5" id="KW-0547">Nucleotide-binding</keyword>
<protein>
    <recommendedName>
        <fullName evidence="1">non-specific serine/threonine protein kinase</fullName>
        <ecNumber evidence="1">2.7.11.1</ecNumber>
    </recommendedName>
</protein>
<feature type="repeat" description="ARM" evidence="10">
    <location>
        <begin position="661"/>
        <end position="692"/>
    </location>
</feature>
<dbReference type="GO" id="GO:0005524">
    <property type="term" value="F:ATP binding"/>
    <property type="evidence" value="ECO:0007669"/>
    <property type="project" value="UniProtKB-KW"/>
</dbReference>
<evidence type="ECO:0000256" key="8">
    <source>
        <dbReference type="ARBA" id="ARBA00047899"/>
    </source>
</evidence>